<sequence>MLREYKLMLFTMNFLKLENCDLYYQETGSGDPVVLVHGMGSDHTAWGGLVPLLQTNYRVLAVDLRGHGYSCKTPGPYSLDLFATDLLKLLESLDIGKAHFLGHSMGGAVLLELALHHPEKMYSLTFISSFARLDPPLEKKLNTLLKILSEQGYEAFFDACLPLTYTPEFLEKNQESFSLIKATTSQMVSLTSLTDTLQACLQIELKDDLSEIDVPSLIIAGSEDTFTPPHHGIFISNNLKQGKMVIMEGVGHNLLVEQPEKTHSLIKDYLKLSRFKTD</sequence>
<name>A0A089ZHT5_METFO</name>
<dbReference type="KEGG" id="mfc:BRM9_1198"/>
<dbReference type="InterPro" id="IPR000073">
    <property type="entry name" value="AB_hydrolase_1"/>
</dbReference>
<dbReference type="GeneID" id="26739365"/>
<organism evidence="2 3">
    <name type="scientific">Methanobacterium formicicum</name>
    <dbReference type="NCBI Taxonomy" id="2162"/>
    <lineage>
        <taxon>Archaea</taxon>
        <taxon>Methanobacteriati</taxon>
        <taxon>Methanobacteriota</taxon>
        <taxon>Methanomada group</taxon>
        <taxon>Methanobacteria</taxon>
        <taxon>Methanobacteriales</taxon>
        <taxon>Methanobacteriaceae</taxon>
        <taxon>Methanobacterium</taxon>
    </lineage>
</organism>
<dbReference type="RefSeq" id="WP_081944566.1">
    <property type="nucleotide sequence ID" value="NZ_LN734822.1"/>
</dbReference>
<dbReference type="SUPFAM" id="SSF53474">
    <property type="entry name" value="alpha/beta-Hydrolases"/>
    <property type="match status" value="1"/>
</dbReference>
<dbReference type="PRINTS" id="PR00111">
    <property type="entry name" value="ABHYDROLASE"/>
</dbReference>
<evidence type="ECO:0000313" key="3">
    <source>
        <dbReference type="Proteomes" id="UP000029661"/>
    </source>
</evidence>
<dbReference type="Proteomes" id="UP000029661">
    <property type="component" value="Chromosome"/>
</dbReference>
<dbReference type="InterPro" id="IPR029058">
    <property type="entry name" value="AB_hydrolase_fold"/>
</dbReference>
<dbReference type="InterPro" id="IPR050266">
    <property type="entry name" value="AB_hydrolase_sf"/>
</dbReference>
<dbReference type="Pfam" id="PF00561">
    <property type="entry name" value="Abhydrolase_1"/>
    <property type="match status" value="1"/>
</dbReference>
<dbReference type="STRING" id="2162.BRM9_1198"/>
<dbReference type="PANTHER" id="PTHR43798">
    <property type="entry name" value="MONOACYLGLYCEROL LIPASE"/>
    <property type="match status" value="1"/>
</dbReference>
<proteinExistence type="predicted"/>
<reference evidence="2 3" key="1">
    <citation type="submission" date="2013-12" db="EMBL/GenBank/DDBJ databases">
        <title>The complete genome sequence of Methanobacterium sp. BRM9.</title>
        <authorList>
            <consortium name="Pastoral Greenhouse Gas Research Consortium"/>
            <person name="Kelly W.J."/>
            <person name="Leahy S.C."/>
            <person name="Perry R."/>
            <person name="Li D."/>
            <person name="Altermann E."/>
            <person name="Lambie S.C."/>
            <person name="Attwood G.T."/>
        </authorList>
    </citation>
    <scope>NUCLEOTIDE SEQUENCE [LARGE SCALE GENOMIC DNA]</scope>
    <source>
        <strain evidence="2 3">BRM9</strain>
    </source>
</reference>
<evidence type="ECO:0000313" key="2">
    <source>
        <dbReference type="EMBL" id="AIS32013.1"/>
    </source>
</evidence>
<accession>A0A089ZHT5</accession>
<dbReference type="AlphaFoldDB" id="A0A089ZHT5"/>
<dbReference type="EMBL" id="CP006933">
    <property type="protein sequence ID" value="AIS32013.1"/>
    <property type="molecule type" value="Genomic_DNA"/>
</dbReference>
<dbReference type="Gene3D" id="3.40.50.1820">
    <property type="entry name" value="alpha/beta hydrolase"/>
    <property type="match status" value="1"/>
</dbReference>
<protein>
    <submittedName>
        <fullName evidence="2">Hydrolase alpha/beta fold family</fullName>
    </submittedName>
</protein>
<gene>
    <name evidence="2" type="ORF">BRM9_1198</name>
</gene>
<evidence type="ECO:0000259" key="1">
    <source>
        <dbReference type="Pfam" id="PF00561"/>
    </source>
</evidence>
<keyword evidence="2" id="KW-0378">Hydrolase</keyword>
<feature type="domain" description="AB hydrolase-1" evidence="1">
    <location>
        <begin position="32"/>
        <end position="258"/>
    </location>
</feature>
<dbReference type="GO" id="GO:0016787">
    <property type="term" value="F:hydrolase activity"/>
    <property type="evidence" value="ECO:0007669"/>
    <property type="project" value="UniProtKB-KW"/>
</dbReference>